<gene>
    <name evidence="1" type="ORF">J5227_23460</name>
</gene>
<accession>A0A8I1WKW3</accession>
<reference evidence="1" key="1">
    <citation type="submission" date="2021-03" db="EMBL/GenBank/DDBJ databases">
        <title>Isolation of Bacillus subtilis from fermented food sample.</title>
        <authorList>
            <person name="Lakshmanan V."/>
            <person name="Athira K."/>
            <person name="Rajagopal K."/>
        </authorList>
    </citation>
    <scope>NUCLEOTIDE SEQUENCE</scope>
    <source>
        <strain evidence="1">S1</strain>
    </source>
</reference>
<comment type="caution">
    <text evidence="1">The sequence shown here is derived from an EMBL/GenBank/DDBJ whole genome shotgun (WGS) entry which is preliminary data.</text>
</comment>
<dbReference type="Proteomes" id="UP000665181">
    <property type="component" value="Unassembled WGS sequence"/>
</dbReference>
<organism evidence="1 2">
    <name type="scientific">Bacillus subtilis</name>
    <dbReference type="NCBI Taxonomy" id="1423"/>
    <lineage>
        <taxon>Bacteria</taxon>
        <taxon>Bacillati</taxon>
        <taxon>Bacillota</taxon>
        <taxon>Bacilli</taxon>
        <taxon>Bacillales</taxon>
        <taxon>Bacillaceae</taxon>
        <taxon>Bacillus</taxon>
    </lineage>
</organism>
<proteinExistence type="predicted"/>
<name>A0A8I1WKW3_BACIU</name>
<evidence type="ECO:0000313" key="2">
    <source>
        <dbReference type="Proteomes" id="UP000665181"/>
    </source>
</evidence>
<sequence length="157" mass="18152">MKKVKSIDLVLENCEVLKFDSKYIGRFYMTNITRTISRKASNLISESYSAENVFLQLSSEGNDSIAFEQSWSSNEFPFDRLQQYPDIVAIDVFYEDGSNDYILVNWLGNSDEINRNQTTKLNKYTGDLFLVISGKETVESYFEDVLAEDESYYGLFD</sequence>
<dbReference type="AlphaFoldDB" id="A0A8I1WKW3"/>
<evidence type="ECO:0000313" key="1">
    <source>
        <dbReference type="EMBL" id="MBO3797183.1"/>
    </source>
</evidence>
<protein>
    <submittedName>
        <fullName evidence="1">Uncharacterized protein</fullName>
    </submittedName>
</protein>
<dbReference type="RefSeq" id="WP_041351986.1">
    <property type="nucleotide sequence ID" value="NZ_JAGFPW010000053.1"/>
</dbReference>
<dbReference type="EMBL" id="JAGFPW010000053">
    <property type="protein sequence ID" value="MBO3797183.1"/>
    <property type="molecule type" value="Genomic_DNA"/>
</dbReference>